<feature type="compositionally biased region" description="Basic and acidic residues" evidence="1">
    <location>
        <begin position="321"/>
        <end position="334"/>
    </location>
</feature>
<dbReference type="OrthoDB" id="265717at2759"/>
<feature type="region of interest" description="Disordered" evidence="1">
    <location>
        <begin position="806"/>
        <end position="926"/>
    </location>
</feature>
<proteinExistence type="predicted"/>
<feature type="compositionally biased region" description="Basic and acidic residues" evidence="1">
    <location>
        <begin position="444"/>
        <end position="465"/>
    </location>
</feature>
<dbReference type="Proteomes" id="UP000467700">
    <property type="component" value="Unassembled WGS sequence"/>
</dbReference>
<keyword evidence="3" id="KW-1185">Reference proteome</keyword>
<evidence type="ECO:0000313" key="3">
    <source>
        <dbReference type="Proteomes" id="UP000467700"/>
    </source>
</evidence>
<feature type="compositionally biased region" description="Pro residues" evidence="1">
    <location>
        <begin position="631"/>
        <end position="642"/>
    </location>
</feature>
<reference evidence="2 3" key="1">
    <citation type="submission" date="2020-01" db="EMBL/GenBank/DDBJ databases">
        <authorList>
            <person name="Gupta K D."/>
        </authorList>
    </citation>
    <scope>NUCLEOTIDE SEQUENCE [LARGE SCALE GENOMIC DNA]</scope>
</reference>
<name>A0A8S0VSE9_CYCAE</name>
<accession>A0A8S0VSE9</accession>
<feature type="compositionally biased region" description="Basic and acidic residues" evidence="1">
    <location>
        <begin position="342"/>
        <end position="365"/>
    </location>
</feature>
<evidence type="ECO:0000256" key="1">
    <source>
        <dbReference type="SAM" id="MobiDB-lite"/>
    </source>
</evidence>
<evidence type="ECO:0000313" key="2">
    <source>
        <dbReference type="EMBL" id="CAA7266779.1"/>
    </source>
</evidence>
<dbReference type="EMBL" id="CACVBS010000056">
    <property type="protein sequence ID" value="CAA7266779.1"/>
    <property type="molecule type" value="Genomic_DNA"/>
</dbReference>
<feature type="region of interest" description="Disordered" evidence="1">
    <location>
        <begin position="680"/>
        <end position="717"/>
    </location>
</feature>
<feature type="region of interest" description="Disordered" evidence="1">
    <location>
        <begin position="971"/>
        <end position="992"/>
    </location>
</feature>
<organism evidence="2 3">
    <name type="scientific">Cyclocybe aegerita</name>
    <name type="common">Black poplar mushroom</name>
    <name type="synonym">Agrocybe aegerita</name>
    <dbReference type="NCBI Taxonomy" id="1973307"/>
    <lineage>
        <taxon>Eukaryota</taxon>
        <taxon>Fungi</taxon>
        <taxon>Dikarya</taxon>
        <taxon>Basidiomycota</taxon>
        <taxon>Agaricomycotina</taxon>
        <taxon>Agaricomycetes</taxon>
        <taxon>Agaricomycetidae</taxon>
        <taxon>Agaricales</taxon>
        <taxon>Agaricineae</taxon>
        <taxon>Bolbitiaceae</taxon>
        <taxon>Cyclocybe</taxon>
    </lineage>
</organism>
<feature type="compositionally biased region" description="Polar residues" evidence="1">
    <location>
        <begin position="479"/>
        <end position="494"/>
    </location>
</feature>
<gene>
    <name evidence="2" type="ORF">AAE3_LOCUS9009</name>
</gene>
<feature type="compositionally biased region" description="Polar residues" evidence="1">
    <location>
        <begin position="424"/>
        <end position="439"/>
    </location>
</feature>
<feature type="compositionally biased region" description="Low complexity" evidence="1">
    <location>
        <begin position="981"/>
        <end position="992"/>
    </location>
</feature>
<feature type="region of interest" description="Disordered" evidence="1">
    <location>
        <begin position="296"/>
        <end position="590"/>
    </location>
</feature>
<feature type="compositionally biased region" description="Low complexity" evidence="1">
    <location>
        <begin position="384"/>
        <end position="413"/>
    </location>
</feature>
<comment type="caution">
    <text evidence="2">The sequence shown here is derived from an EMBL/GenBank/DDBJ whole genome shotgun (WGS) entry which is preliminary data.</text>
</comment>
<feature type="compositionally biased region" description="Basic and acidic residues" evidence="1">
    <location>
        <begin position="565"/>
        <end position="575"/>
    </location>
</feature>
<feature type="compositionally biased region" description="Polar residues" evidence="1">
    <location>
        <begin position="812"/>
        <end position="826"/>
    </location>
</feature>
<feature type="compositionally biased region" description="Low complexity" evidence="1">
    <location>
        <begin position="522"/>
        <end position="538"/>
    </location>
</feature>
<feature type="region of interest" description="Disordered" evidence="1">
    <location>
        <begin position="622"/>
        <end position="643"/>
    </location>
</feature>
<sequence>MPLAIPLFFVGLAKKPLSAPLVLTRSAIDTIASRIVETIQLLDASSPSSPSSSACPAPSPIATLIKNHGRLDTACTLAVVELLASALSVKRLGVRAACVQMEALLAVRVKTQVKRVALDALVGKAGRAVTWLPRRVDRMMRKVFGDYYLANCAALFEVLLSCALERVQHFFITNSGQPTLLALTYHQSTLSIAQFHTSLCTSLCTSLASLPSTAYSALSSFLDFLALQCQCGEITFLGELAECILQVYALGLGIANICLAFVGALTFVEGEDEDGEASLGQVRSVRQLARETPVGAAGGIFGGEQKQQQRADVGEGPSGTRRGEVKQDSGKVEEPTTPNTITDKKGKGKEQAIEMPVKPKAEGSSKLHAQNPPPLVAKAKPYVTSTSSSSATTAASTSSTSATGSSSSSKTSAQENQGAKHDTSYSLNASSHTVETRPQTNEPNSEKEKKPESETKPKQVSEIVREIVANMSKKEKESQNPVTASVINNNNNGKTDIVIVGGDKPAVGRRPALQETTNMKRSATATTTTTSATATITSRPAHHPPAGLSYQKQRNDENALPSEEAGNRAKGEARAKAKAKAKGNANANANAQGQQVGYDFGVVDRRTSATTSTATTAIAVASTSTTSPAADAPPPPPTPPAPLKFRDGMSRRERRLMFQELVKMRLLNSGADLEVKVKDEGEDEDGNGNGKATDDAVDDFPGVDGQKNGDGEGGGGGSEVTVMEQMEVQNERPQNASVVSYPSTESICVRVRVDVGSGSGSSTNLLERAKTVHANSNSDGPCTPQPTSQLSAHTRTIAMDDEQTTLDRPTFDQPTHVPSPSQSSITNEHEHEHPTPTPLSNSTPTKANTETPMSTPTNANANANTETPMSTPTITSTETPMESTPTNPDTETPTSTTTSANANTETPTGTTNPDTDAHEQPTTSGSVVSFYSKFSAPRPEREVTRYAPAGMFGSVALPALSSLTPLQGTAEEQDPFIQSSTNPNPETNQETNQEVKPMPIRIPWFPQAAPNRSIPTFWDPPAPYVPIKITPPMRKRRGKGGAGARRAVLRRLSLGDTTSHSFTAAPLFDSKRLTGLFVSFNSEQTCLFLARRVIRSISLFHGRRTTPSLSAGYPPKQLRRTVILLNFNGTLHHLPARPMGTQRNISSFYSITGHAAVSISIAAALCSALSSTNFSDAGHMAITIAVVSLSFFSPTTPAVFGGLASIKAELPRFPAELMQYIRSLRTMPFTHNLPAPNTMANPAFSLRDNEHFPSLRGITVDNIFDGNTLDYYSEQGQTGILRPAKHWCLLTEIVEERQWIRPMYTVEDKAGDQFLVAFHHDYDGTPGFRVSETFGMPASRRLPESLAKNAKPGSVMAFMYAQNHMFADGQQGIRVEDLDQVKTFPCSLKTLLRIGDEVNLTLENCQMCNKSAYLSLELFLTTT</sequence>
<protein>
    <submittedName>
        <fullName evidence="2">Uncharacterized protein</fullName>
    </submittedName>
</protein>
<feature type="compositionally biased region" description="Low complexity" evidence="1">
    <location>
        <begin position="855"/>
        <end position="914"/>
    </location>
</feature>